<evidence type="ECO:0000256" key="5">
    <source>
        <dbReference type="ARBA" id="ARBA00037300"/>
    </source>
</evidence>
<comment type="function">
    <text evidence="5">Involved in rRNA-processing and ribosome biogenesis.</text>
</comment>
<keyword evidence="3" id="KW-0698">rRNA processing</keyword>
<sequence>MPKISRKKTNKRQMYVYLRSFKFREPYQVIVDGNFIQTCVASKVDLLDQLSKTLVGQVKLMTTPCVMTELRELSLFPALTFARESIELRKCHHNPKMSPCDCITGIIGPENKHRYCVATQDKALRGILRSVPAVPLMYYNKGIMILEPMSPATEGRAKDLEQAKMLPIGSSQEPKKPKKEPRPINPLRPPPSKHRAKGPNPLSVKKKAKRALGRSLAPSTPSQESMGDVVHPVENSQTLKSTVDRRIRFASASH</sequence>
<evidence type="ECO:0000313" key="12">
    <source>
        <dbReference type="Proteomes" id="UP000317494"/>
    </source>
</evidence>
<reference evidence="12 13" key="1">
    <citation type="journal article" date="2019" name="Sci. Rep.">
        <title>Comparative genomics of chytrid fungi reveal insights into the obligate biotrophic and pathogenic lifestyle of Synchytrium endobioticum.</title>
        <authorList>
            <person name="van de Vossenberg B.T.L.H."/>
            <person name="Warris S."/>
            <person name="Nguyen H.D.T."/>
            <person name="van Gent-Pelzer M.P.E."/>
            <person name="Joly D.L."/>
            <person name="van de Geest H.C."/>
            <person name="Bonants P.J.M."/>
            <person name="Smith D.S."/>
            <person name="Levesque C.A."/>
            <person name="van der Lee T.A.J."/>
        </authorList>
    </citation>
    <scope>NUCLEOTIDE SEQUENCE [LARGE SCALE GENOMIC DNA]</scope>
    <source>
        <strain evidence="11 13">LEV6574</strain>
        <strain evidence="10 12">MB42</strain>
    </source>
</reference>
<comment type="caution">
    <text evidence="10">The sequence shown here is derived from an EMBL/GenBank/DDBJ whole genome shotgun (WGS) entry which is preliminary data.</text>
</comment>
<dbReference type="OrthoDB" id="25675at2759"/>
<dbReference type="Gene3D" id="3.40.50.1010">
    <property type="entry name" value="5'-nuclease"/>
    <property type="match status" value="1"/>
</dbReference>
<organism evidence="10 12">
    <name type="scientific">Synchytrium endobioticum</name>
    <dbReference type="NCBI Taxonomy" id="286115"/>
    <lineage>
        <taxon>Eukaryota</taxon>
        <taxon>Fungi</taxon>
        <taxon>Fungi incertae sedis</taxon>
        <taxon>Chytridiomycota</taxon>
        <taxon>Chytridiomycota incertae sedis</taxon>
        <taxon>Chytridiomycetes</taxon>
        <taxon>Synchytriales</taxon>
        <taxon>Synchytriaceae</taxon>
        <taxon>Synchytrium</taxon>
    </lineage>
</organism>
<dbReference type="Proteomes" id="UP000317494">
    <property type="component" value="Unassembled WGS sequence"/>
</dbReference>
<keyword evidence="2" id="KW-0690">Ribosome biogenesis</keyword>
<dbReference type="GO" id="GO:0032040">
    <property type="term" value="C:small-subunit processome"/>
    <property type="evidence" value="ECO:0007669"/>
    <property type="project" value="InterPro"/>
</dbReference>
<name>A0A507D2A7_9FUNG</name>
<dbReference type="VEuPathDB" id="FungiDB:SeMB42_g03957"/>
<evidence type="ECO:0000313" key="11">
    <source>
        <dbReference type="EMBL" id="TPX51479.1"/>
    </source>
</evidence>
<comment type="subcellular location">
    <subcellularLocation>
        <location evidence="1">Nucleus</location>
        <location evidence="1">Nucleolus</location>
    </subcellularLocation>
</comment>
<gene>
    <name evidence="11" type="ORF">SeLEV6574_g00262</name>
    <name evidence="10" type="ORF">SeMB42_g03957</name>
</gene>
<dbReference type="GO" id="GO:0006364">
    <property type="term" value="P:rRNA processing"/>
    <property type="evidence" value="ECO:0007669"/>
    <property type="project" value="UniProtKB-KW"/>
</dbReference>
<dbReference type="Proteomes" id="UP000320475">
    <property type="component" value="Unassembled WGS sequence"/>
</dbReference>
<dbReference type="EMBL" id="QEAN01000151">
    <property type="protein sequence ID" value="TPX45554.1"/>
    <property type="molecule type" value="Genomic_DNA"/>
</dbReference>
<evidence type="ECO:0000259" key="9">
    <source>
        <dbReference type="Pfam" id="PF24779"/>
    </source>
</evidence>
<evidence type="ECO:0000256" key="3">
    <source>
        <dbReference type="ARBA" id="ARBA00022552"/>
    </source>
</evidence>
<feature type="region of interest" description="Disordered" evidence="8">
    <location>
        <begin position="166"/>
        <end position="254"/>
    </location>
</feature>
<comment type="similarity">
    <text evidence="6">Belongs to the UTP23/FCF1 family. UTP23 subfamily.</text>
</comment>
<dbReference type="Pfam" id="PF24779">
    <property type="entry name" value="UTP23_sensor"/>
    <property type="match status" value="1"/>
</dbReference>
<dbReference type="Pfam" id="PF04900">
    <property type="entry name" value="Fcf1"/>
    <property type="match status" value="1"/>
</dbReference>
<dbReference type="STRING" id="286115.A0A507D2A7"/>
<evidence type="ECO:0000313" key="10">
    <source>
        <dbReference type="EMBL" id="TPX45554.1"/>
    </source>
</evidence>
<evidence type="ECO:0000256" key="8">
    <source>
        <dbReference type="SAM" id="MobiDB-lite"/>
    </source>
</evidence>
<protein>
    <recommendedName>
        <fullName evidence="7">U three protein 23</fullName>
    </recommendedName>
</protein>
<dbReference type="SUPFAM" id="SSF88723">
    <property type="entry name" value="PIN domain-like"/>
    <property type="match status" value="1"/>
</dbReference>
<proteinExistence type="inferred from homology"/>
<evidence type="ECO:0000256" key="4">
    <source>
        <dbReference type="ARBA" id="ARBA00023242"/>
    </source>
</evidence>
<dbReference type="AlphaFoldDB" id="A0A507D2A7"/>
<dbReference type="InterPro" id="IPR006984">
    <property type="entry name" value="Fcf1/UTP23"/>
</dbReference>
<feature type="domain" description="UTP23 sensor motif region" evidence="9">
    <location>
        <begin position="193"/>
        <end position="207"/>
    </location>
</feature>
<dbReference type="FunFam" id="3.40.50.1010:FF:000006">
    <property type="entry name" value="rRNA-processing protein UTP23 homolog"/>
    <property type="match status" value="1"/>
</dbReference>
<dbReference type="InterPro" id="IPR029060">
    <property type="entry name" value="PIN-like_dom_sf"/>
</dbReference>
<evidence type="ECO:0000313" key="13">
    <source>
        <dbReference type="Proteomes" id="UP000320475"/>
    </source>
</evidence>
<accession>A0A507D2A7</accession>
<evidence type="ECO:0000256" key="1">
    <source>
        <dbReference type="ARBA" id="ARBA00004604"/>
    </source>
</evidence>
<evidence type="ECO:0000256" key="6">
    <source>
        <dbReference type="ARBA" id="ARBA00038503"/>
    </source>
</evidence>
<dbReference type="EMBL" id="QEAM01000004">
    <property type="protein sequence ID" value="TPX51479.1"/>
    <property type="molecule type" value="Genomic_DNA"/>
</dbReference>
<keyword evidence="4" id="KW-0539">Nucleus</keyword>
<evidence type="ECO:0000256" key="7">
    <source>
        <dbReference type="ARBA" id="ARBA00076388"/>
    </source>
</evidence>
<dbReference type="PANTHER" id="PTHR12416">
    <property type="entry name" value="RRNA-PROCESSING PROTEIN UTP23 HOMOLOG"/>
    <property type="match status" value="1"/>
</dbReference>
<keyword evidence="12" id="KW-1185">Reference proteome</keyword>
<dbReference type="InterPro" id="IPR057776">
    <property type="entry name" value="UTP23_sensor"/>
</dbReference>
<evidence type="ECO:0000256" key="2">
    <source>
        <dbReference type="ARBA" id="ARBA00022517"/>
    </source>
</evidence>